<dbReference type="KEGG" id="maga:Mag101_07110"/>
<dbReference type="InterPro" id="IPR016040">
    <property type="entry name" value="NAD(P)-bd_dom"/>
</dbReference>
<protein>
    <submittedName>
        <fullName evidence="2">NADH dehydrogenase</fullName>
    </submittedName>
</protein>
<keyword evidence="3" id="KW-1185">Reference proteome</keyword>
<accession>A0A1Q2M402</accession>
<dbReference type="PANTHER" id="PTHR14097">
    <property type="entry name" value="OXIDOREDUCTASE HTATIP2"/>
    <property type="match status" value="1"/>
</dbReference>
<proteinExistence type="predicted"/>
<dbReference type="STRING" id="260552.Mag101_07110"/>
<dbReference type="EMBL" id="CP019650">
    <property type="protein sequence ID" value="AQQ67431.1"/>
    <property type="molecule type" value="Genomic_DNA"/>
</dbReference>
<sequence>MAKTAIVLGATGLVGQALVEQLVNSDNFTHVVTLTRRPAPHQSPKVENHVVNFDQLEDYQSLFSGDCLFSCLGTTKKQAGSIAAQRQVDLDYQLAAAQLAAKNAVPHYLLVSSSGANAESLSAYLKMKGELEQQVLQLPFKHISILQPSLLLGSRDHARAGEQFAAWLLPTLCKLPGLRKYRPITGDQVAKKLLALSLAPGPAQQTLVLDQIFEGLPE</sequence>
<dbReference type="RefSeq" id="WP_077402735.1">
    <property type="nucleotide sequence ID" value="NZ_CP019650.1"/>
</dbReference>
<reference evidence="2" key="1">
    <citation type="submission" date="2017-02" db="EMBL/GenBank/DDBJ databases">
        <title>Genome of Microbulbifer agarilyticus GP101.</title>
        <authorList>
            <person name="Jung J."/>
            <person name="Bae S.S."/>
            <person name="Baek K."/>
        </authorList>
    </citation>
    <scope>NUCLEOTIDE SEQUENCE [LARGE SCALE GENOMIC DNA]</scope>
    <source>
        <strain evidence="2">GP101</strain>
    </source>
</reference>
<feature type="domain" description="NAD(P)-binding" evidence="1">
    <location>
        <begin position="9"/>
        <end position="122"/>
    </location>
</feature>
<dbReference type="InterPro" id="IPR036291">
    <property type="entry name" value="NAD(P)-bd_dom_sf"/>
</dbReference>
<evidence type="ECO:0000313" key="2">
    <source>
        <dbReference type="EMBL" id="AQQ67431.1"/>
    </source>
</evidence>
<dbReference type="Proteomes" id="UP000188219">
    <property type="component" value="Chromosome"/>
</dbReference>
<dbReference type="AlphaFoldDB" id="A0A1Q2M402"/>
<dbReference type="Pfam" id="PF13460">
    <property type="entry name" value="NAD_binding_10"/>
    <property type="match status" value="1"/>
</dbReference>
<dbReference type="Gene3D" id="3.40.50.720">
    <property type="entry name" value="NAD(P)-binding Rossmann-like Domain"/>
    <property type="match status" value="1"/>
</dbReference>
<dbReference type="OrthoDB" id="9798632at2"/>
<evidence type="ECO:0000259" key="1">
    <source>
        <dbReference type="Pfam" id="PF13460"/>
    </source>
</evidence>
<name>A0A1Q2M402_9GAMM</name>
<gene>
    <name evidence="2" type="ORF">Mag101_07110</name>
</gene>
<dbReference type="SUPFAM" id="SSF51735">
    <property type="entry name" value="NAD(P)-binding Rossmann-fold domains"/>
    <property type="match status" value="1"/>
</dbReference>
<organism evidence="2 3">
    <name type="scientific">Microbulbifer agarilyticus</name>
    <dbReference type="NCBI Taxonomy" id="260552"/>
    <lineage>
        <taxon>Bacteria</taxon>
        <taxon>Pseudomonadati</taxon>
        <taxon>Pseudomonadota</taxon>
        <taxon>Gammaproteobacteria</taxon>
        <taxon>Cellvibrionales</taxon>
        <taxon>Microbulbiferaceae</taxon>
        <taxon>Microbulbifer</taxon>
    </lineage>
</organism>
<evidence type="ECO:0000313" key="3">
    <source>
        <dbReference type="Proteomes" id="UP000188219"/>
    </source>
</evidence>
<dbReference type="PANTHER" id="PTHR14097:SF7">
    <property type="entry name" value="OXIDOREDUCTASE HTATIP2"/>
    <property type="match status" value="1"/>
</dbReference>